<reference evidence="3" key="2">
    <citation type="journal article" date="2019" name="BMC Genomics">
        <title>Complete genome sequence analysis of the thermoacidophilic verrucomicrobial methanotroph 'Candidatus Methylacidiphilum kamchatkense' strain Kam1 and comparison with its closest relatives.</title>
        <authorList>
            <person name="Kruse T."/>
            <person name="Ratnadevi C.M."/>
            <person name="Erikstad H.A."/>
            <person name="Birkeland N.K."/>
        </authorList>
    </citation>
    <scope>NUCLEOTIDE SEQUENCE</scope>
    <source>
        <strain evidence="3">Kam1</strain>
    </source>
</reference>
<reference evidence="2 4" key="1">
    <citation type="submission" date="2014-08" db="EMBL/GenBank/DDBJ databases">
        <title>Methylacidiphilum kamchatkense strain Kam1 draft genome sequence.</title>
        <authorList>
            <person name="Birkeland N.-K."/>
            <person name="Erikstad H.A."/>
        </authorList>
    </citation>
    <scope>NUCLEOTIDE SEQUENCE [LARGE SCALE GENOMIC DNA]</scope>
    <source>
        <strain evidence="2 4">Kam1</strain>
    </source>
</reference>
<keyword evidence="4" id="KW-1185">Reference proteome</keyword>
<dbReference type="RefSeq" id="WP_039721131.1">
    <property type="nucleotide sequence ID" value="NZ_CP037899.1"/>
</dbReference>
<dbReference type="KEGG" id="mkc:kam1_712"/>
<evidence type="ECO:0000313" key="2">
    <source>
        <dbReference type="EMBL" id="KIE58656.1"/>
    </source>
</evidence>
<dbReference type="Proteomes" id="UP000031594">
    <property type="component" value="Unassembled WGS sequence"/>
</dbReference>
<gene>
    <name evidence="2" type="ORF">A946_04205</name>
    <name evidence="3" type="ORF">kam1_712</name>
</gene>
<dbReference type="OrthoDB" id="9811073at2"/>
<dbReference type="InterPro" id="IPR027417">
    <property type="entry name" value="P-loop_NTPase"/>
</dbReference>
<dbReference type="STRING" id="1202785.A946_04205"/>
<evidence type="ECO:0000313" key="3">
    <source>
        <dbReference type="EMBL" id="QDQ41958.1"/>
    </source>
</evidence>
<keyword evidence="3" id="KW-0808">Transferase</keyword>
<dbReference type="EMBL" id="JQNX01000003">
    <property type="protein sequence ID" value="KIE58656.1"/>
    <property type="molecule type" value="Genomic_DNA"/>
</dbReference>
<dbReference type="SUPFAM" id="SSF52540">
    <property type="entry name" value="P-loop containing nucleoside triphosphate hydrolases"/>
    <property type="match status" value="1"/>
</dbReference>
<keyword evidence="1" id="KW-0175">Coiled coil</keyword>
<keyword evidence="3" id="KW-0548">Nucleotidyltransferase</keyword>
<name>A0A0C1RUL0_9BACT</name>
<dbReference type="AlphaFoldDB" id="A0A0C1RUL0"/>
<evidence type="ECO:0000313" key="4">
    <source>
        <dbReference type="Proteomes" id="UP000031594"/>
    </source>
</evidence>
<proteinExistence type="predicted"/>
<organism evidence="3 5">
    <name type="scientific">Methylacidiphilum kamchatkense Kam1</name>
    <dbReference type="NCBI Taxonomy" id="1202785"/>
    <lineage>
        <taxon>Bacteria</taxon>
        <taxon>Pseudomonadati</taxon>
        <taxon>Verrucomicrobiota</taxon>
        <taxon>Methylacidiphilae</taxon>
        <taxon>Methylacidiphilales</taxon>
        <taxon>Methylacidiphilaceae</taxon>
        <taxon>Methylacidiphilum (ex Ratnadevi et al. 2023)</taxon>
    </lineage>
</organism>
<dbReference type="Gene3D" id="3.40.50.300">
    <property type="entry name" value="P-loop containing nucleotide triphosphate hydrolases"/>
    <property type="match status" value="1"/>
</dbReference>
<dbReference type="InterPro" id="IPR050238">
    <property type="entry name" value="DNA_Rep/Repair_Clamp_Loader"/>
</dbReference>
<dbReference type="EC" id="2.7.7.7" evidence="3"/>
<evidence type="ECO:0000256" key="1">
    <source>
        <dbReference type="SAM" id="Coils"/>
    </source>
</evidence>
<sequence length="288" mass="33286">MSLSYESCIQLFKKGILNQRIASAYLFSGSNASLLFNVGMALSRELLEGDPLKHPDFYFVRPQTKLKRISVQQIKEVCQQLYLKAYKESRKVCLILEAESMCLGGGEAANAFLKTLEEPPSHTTILLTSTRPSSIFPTILSRCIRVSVYNSSPFEISPEDQELLAEVQKWMQIDNGEPIAGFKKMALLNEFVQKTKAELEKENEEEQPLEETQTVIHIKIMDKRERFLRHLEQAYWQKIQEELKKESPKKNFWRYVEAIRTIEQLHQDLRHAVDESLAIEAAFLPQTF</sequence>
<dbReference type="GO" id="GO:0003887">
    <property type="term" value="F:DNA-directed DNA polymerase activity"/>
    <property type="evidence" value="ECO:0007669"/>
    <property type="project" value="UniProtKB-EC"/>
</dbReference>
<dbReference type="PANTHER" id="PTHR11669:SF8">
    <property type="entry name" value="DNA POLYMERASE III SUBUNIT DELTA"/>
    <property type="match status" value="1"/>
</dbReference>
<feature type="coiled-coil region" evidence="1">
    <location>
        <begin position="185"/>
        <end position="212"/>
    </location>
</feature>
<dbReference type="GO" id="GO:0006261">
    <property type="term" value="P:DNA-templated DNA replication"/>
    <property type="evidence" value="ECO:0007669"/>
    <property type="project" value="TreeGrafter"/>
</dbReference>
<dbReference type="Proteomes" id="UP000315925">
    <property type="component" value="Chromosome"/>
</dbReference>
<dbReference type="PANTHER" id="PTHR11669">
    <property type="entry name" value="REPLICATION FACTOR C / DNA POLYMERASE III GAMMA-TAU SUBUNIT"/>
    <property type="match status" value="1"/>
</dbReference>
<protein>
    <submittedName>
        <fullName evidence="3">DNA polymerase-3 subunit delta</fullName>
        <ecNumber evidence="3">2.7.7.7</ecNumber>
    </submittedName>
    <submittedName>
        <fullName evidence="2">DNA replication protein</fullName>
    </submittedName>
</protein>
<dbReference type="Pfam" id="PF13177">
    <property type="entry name" value="DNA_pol3_delta2"/>
    <property type="match status" value="1"/>
</dbReference>
<dbReference type="EMBL" id="CP037899">
    <property type="protein sequence ID" value="QDQ41958.1"/>
    <property type="molecule type" value="Genomic_DNA"/>
</dbReference>
<reference evidence="5" key="3">
    <citation type="submission" date="2019-03" db="EMBL/GenBank/DDBJ databases">
        <title>Complete genome of Methylacidiphilum kamchatkense Kam1.</title>
        <authorList>
            <person name="Kruse T."/>
            <person name="Murarilal Ratnadevi C."/>
            <person name="Erikstad H.-A."/>
            <person name="Birkeland N.-K."/>
        </authorList>
    </citation>
    <scope>NUCLEOTIDE SEQUENCE [LARGE SCALE GENOMIC DNA]</scope>
    <source>
        <strain evidence="5">kam1</strain>
    </source>
</reference>
<accession>A0A0C1RUL0</accession>
<evidence type="ECO:0000313" key="5">
    <source>
        <dbReference type="Proteomes" id="UP000315925"/>
    </source>
</evidence>